<evidence type="ECO:0000313" key="3">
    <source>
        <dbReference type="Proteomes" id="UP000033632"/>
    </source>
</evidence>
<proteinExistence type="predicted"/>
<gene>
    <name evidence="2" type="ORF">VE25_15740</name>
</gene>
<sequence>MISMKHSVPFLLAALTAMFAAGQVAGEPFHHPFGEWREYNRDWLAVCPDAIEEENASAGYYYVSCFASTGTGQNEAGQPDYKLTLILNRLNGELDVAFSDQADGGTSFDRNRPLRIRFGSEPPMLLTYGTDLETRYTTVNQYFVSDPAKRDALIAAMREKASATLVIPLAGDDPQAFADIRLSMQGVLASLDFMDAYARRVEEYN</sequence>
<evidence type="ECO:0000256" key="1">
    <source>
        <dbReference type="SAM" id="SignalP"/>
    </source>
</evidence>
<organism evidence="2 3">
    <name type="scientific">Devosia geojensis</name>
    <dbReference type="NCBI Taxonomy" id="443610"/>
    <lineage>
        <taxon>Bacteria</taxon>
        <taxon>Pseudomonadati</taxon>
        <taxon>Pseudomonadota</taxon>
        <taxon>Alphaproteobacteria</taxon>
        <taxon>Hyphomicrobiales</taxon>
        <taxon>Devosiaceae</taxon>
        <taxon>Devosia</taxon>
    </lineage>
</organism>
<feature type="signal peptide" evidence="1">
    <location>
        <begin position="1"/>
        <end position="20"/>
    </location>
</feature>
<dbReference type="Proteomes" id="UP000033632">
    <property type="component" value="Unassembled WGS sequence"/>
</dbReference>
<dbReference type="STRING" id="443610.VE25_15740"/>
<name>A0A0F5FRS5_9HYPH</name>
<feature type="chain" id="PRO_5002486841" evidence="1">
    <location>
        <begin position="21"/>
        <end position="205"/>
    </location>
</feature>
<keyword evidence="1" id="KW-0732">Signal</keyword>
<dbReference type="AlphaFoldDB" id="A0A0F5FRS5"/>
<dbReference type="PATRIC" id="fig|443610.3.peg.1427"/>
<protein>
    <submittedName>
        <fullName evidence="2">Uncharacterized protein</fullName>
    </submittedName>
</protein>
<comment type="caution">
    <text evidence="2">The sequence shown here is derived from an EMBL/GenBank/DDBJ whole genome shotgun (WGS) entry which is preliminary data.</text>
</comment>
<accession>A0A0F5FRS5</accession>
<dbReference type="EMBL" id="JZEX01000129">
    <property type="protein sequence ID" value="KKB10887.1"/>
    <property type="molecule type" value="Genomic_DNA"/>
</dbReference>
<evidence type="ECO:0000313" key="2">
    <source>
        <dbReference type="EMBL" id="KKB10887.1"/>
    </source>
</evidence>
<reference evidence="2 3" key="1">
    <citation type="submission" date="2015-03" db="EMBL/GenBank/DDBJ databases">
        <authorList>
            <person name="Hassan Y.I."/>
            <person name="Lepp D."/>
            <person name="Li X.-Z."/>
            <person name="Zhou T."/>
        </authorList>
    </citation>
    <scope>NUCLEOTIDE SEQUENCE [LARGE SCALE GENOMIC DNA]</scope>
    <source>
        <strain evidence="2 3">BD-c194</strain>
    </source>
</reference>
<keyword evidence="3" id="KW-1185">Reference proteome</keyword>